<protein>
    <submittedName>
        <fullName evidence="1">Genomic scaffold, ProqFM164S01</fullName>
    </submittedName>
</protein>
<organism evidence="1 2">
    <name type="scientific">Penicillium roqueforti (strain FM164)</name>
    <dbReference type="NCBI Taxonomy" id="1365484"/>
    <lineage>
        <taxon>Eukaryota</taxon>
        <taxon>Fungi</taxon>
        <taxon>Dikarya</taxon>
        <taxon>Ascomycota</taxon>
        <taxon>Pezizomycotina</taxon>
        <taxon>Eurotiomycetes</taxon>
        <taxon>Eurotiomycetidae</taxon>
        <taxon>Eurotiales</taxon>
        <taxon>Aspergillaceae</taxon>
        <taxon>Penicillium</taxon>
    </lineage>
</organism>
<reference evidence="1" key="1">
    <citation type="journal article" date="2014" name="Nat. Commun.">
        <title>Multiple recent horizontal transfers of a large genomic region in cheese making fungi.</title>
        <authorList>
            <person name="Cheeseman K."/>
            <person name="Ropars J."/>
            <person name="Renault P."/>
            <person name="Dupont J."/>
            <person name="Gouzy J."/>
            <person name="Branca A."/>
            <person name="Abraham A.L."/>
            <person name="Ceppi M."/>
            <person name="Conseiller E."/>
            <person name="Debuchy R."/>
            <person name="Malagnac F."/>
            <person name="Goarin A."/>
            <person name="Silar P."/>
            <person name="Lacoste S."/>
            <person name="Sallet E."/>
            <person name="Bensimon A."/>
            <person name="Giraud T."/>
            <person name="Brygoo Y."/>
        </authorList>
    </citation>
    <scope>NUCLEOTIDE SEQUENCE [LARGE SCALE GENOMIC DNA]</scope>
    <source>
        <strain evidence="1">FM164</strain>
    </source>
</reference>
<gene>
    <name evidence="1" type="ORF">PROQFM164_S01g003107</name>
</gene>
<dbReference type="AlphaFoldDB" id="W6PZ61"/>
<keyword evidence="2" id="KW-1185">Reference proteome</keyword>
<accession>W6PZ61</accession>
<dbReference type="Proteomes" id="UP000030686">
    <property type="component" value="Unassembled WGS sequence"/>
</dbReference>
<name>W6PZ61_PENRF</name>
<evidence type="ECO:0000313" key="2">
    <source>
        <dbReference type="Proteomes" id="UP000030686"/>
    </source>
</evidence>
<sequence length="52" mass="5607">MVGGQRAHNRAYHISNNTHAISEIFTISFAGQLSYEIAIYALASSHSIEGTA</sequence>
<evidence type="ECO:0000313" key="1">
    <source>
        <dbReference type="EMBL" id="CDM29295.1"/>
    </source>
</evidence>
<proteinExistence type="predicted"/>
<dbReference type="EMBL" id="HG792015">
    <property type="protein sequence ID" value="CDM29295.1"/>
    <property type="molecule type" value="Genomic_DNA"/>
</dbReference>